<sequence>MIFNLFKSDADERPTDVKGIRHALLQFIKQELQKAEGGEGNNIKGVLLYLSCNSAERHVYETALYTDEPGKFKDEIQRIADDYALELPPNWTLEVIFDETIPPEAVKAANVDAAFFVKTSKHFIKQTITAYLRPLSGETTEQQYRVTSDDSKINIGRDKQAQSDEGYFRINHIAFPSDSANESNKYISRQHAHIEWKNEAGRFMIFADEGGVPPRNKVKVRSDATEQLTKLHSTEIGYELEEGDQIILGESVVLLFSYKPL</sequence>
<dbReference type="PROSITE" id="PS50006">
    <property type="entry name" value="FHA_DOMAIN"/>
    <property type="match status" value="1"/>
</dbReference>
<dbReference type="RefSeq" id="WP_345209419.1">
    <property type="nucleotide sequence ID" value="NZ_BAABFT010000001.1"/>
</dbReference>
<reference evidence="3" key="1">
    <citation type="journal article" date="2019" name="Int. J. Syst. Evol. Microbiol.">
        <title>The Global Catalogue of Microorganisms (GCM) 10K type strain sequencing project: providing services to taxonomists for standard genome sequencing and annotation.</title>
        <authorList>
            <consortium name="The Broad Institute Genomics Platform"/>
            <consortium name="The Broad Institute Genome Sequencing Center for Infectious Disease"/>
            <person name="Wu L."/>
            <person name="Ma J."/>
        </authorList>
    </citation>
    <scope>NUCLEOTIDE SEQUENCE [LARGE SCALE GENOMIC DNA]</scope>
    <source>
        <strain evidence="3">JCM 17705</strain>
    </source>
</reference>
<feature type="domain" description="FHA" evidence="1">
    <location>
        <begin position="153"/>
        <end position="205"/>
    </location>
</feature>
<dbReference type="EMBL" id="BAABFT010000001">
    <property type="protein sequence ID" value="GAA4310439.1"/>
    <property type="molecule type" value="Genomic_DNA"/>
</dbReference>
<dbReference type="Gene3D" id="2.60.200.20">
    <property type="match status" value="1"/>
</dbReference>
<evidence type="ECO:0000313" key="2">
    <source>
        <dbReference type="EMBL" id="GAA4310439.1"/>
    </source>
</evidence>
<proteinExistence type="predicted"/>
<dbReference type="CDD" id="cd00060">
    <property type="entry name" value="FHA"/>
    <property type="match status" value="1"/>
</dbReference>
<dbReference type="Proteomes" id="UP001500582">
    <property type="component" value="Unassembled WGS sequence"/>
</dbReference>
<protein>
    <recommendedName>
        <fullName evidence="1">FHA domain-containing protein</fullName>
    </recommendedName>
</protein>
<dbReference type="SUPFAM" id="SSF49879">
    <property type="entry name" value="SMAD/FHA domain"/>
    <property type="match status" value="1"/>
</dbReference>
<keyword evidence="3" id="KW-1185">Reference proteome</keyword>
<evidence type="ECO:0000259" key="1">
    <source>
        <dbReference type="PROSITE" id="PS50006"/>
    </source>
</evidence>
<evidence type="ECO:0000313" key="3">
    <source>
        <dbReference type="Proteomes" id="UP001500582"/>
    </source>
</evidence>
<comment type="caution">
    <text evidence="2">The sequence shown here is derived from an EMBL/GenBank/DDBJ whole genome shotgun (WGS) entry which is preliminary data.</text>
</comment>
<gene>
    <name evidence="2" type="ORF">GCM10023149_05110</name>
</gene>
<dbReference type="InterPro" id="IPR008984">
    <property type="entry name" value="SMAD_FHA_dom_sf"/>
</dbReference>
<dbReference type="InterPro" id="IPR000253">
    <property type="entry name" value="FHA_dom"/>
</dbReference>
<name>A0ABP8FT16_9SPHI</name>
<accession>A0ABP8FT16</accession>
<organism evidence="2 3">
    <name type="scientific">Mucilaginibacter gynuensis</name>
    <dbReference type="NCBI Taxonomy" id="1302236"/>
    <lineage>
        <taxon>Bacteria</taxon>
        <taxon>Pseudomonadati</taxon>
        <taxon>Bacteroidota</taxon>
        <taxon>Sphingobacteriia</taxon>
        <taxon>Sphingobacteriales</taxon>
        <taxon>Sphingobacteriaceae</taxon>
        <taxon>Mucilaginibacter</taxon>
    </lineage>
</organism>